<reference evidence="2 3" key="1">
    <citation type="journal article" date="2006" name="Int. J. Syst. Evol. Microbiol.">
        <title>Dyella yeojuensis sp. nov., isolated from greenhouse soil in Korea.</title>
        <authorList>
            <person name="Kim B.Y."/>
            <person name="Weon H.Y."/>
            <person name="Lee K.H."/>
            <person name="Seok S.J."/>
            <person name="Kwon S.W."/>
            <person name="Go S.J."/>
            <person name="Stackebrandt E."/>
        </authorList>
    </citation>
    <scope>NUCLEOTIDE SEQUENCE [LARGE SCALE GENOMIC DNA]</scope>
    <source>
        <strain evidence="2 3">DSM 17673</strain>
    </source>
</reference>
<proteinExistence type="predicted"/>
<dbReference type="Proteomes" id="UP000518878">
    <property type="component" value="Unassembled WGS sequence"/>
</dbReference>
<evidence type="ECO:0000259" key="1">
    <source>
        <dbReference type="Pfam" id="PF10908"/>
    </source>
</evidence>
<comment type="caution">
    <text evidence="2">The sequence shown here is derived from an EMBL/GenBank/DDBJ whole genome shotgun (WGS) entry which is preliminary data.</text>
</comment>
<keyword evidence="3" id="KW-1185">Reference proteome</keyword>
<accession>A0A7X5TQZ1</accession>
<evidence type="ECO:0000313" key="3">
    <source>
        <dbReference type="Proteomes" id="UP000518878"/>
    </source>
</evidence>
<organism evidence="2 3">
    <name type="scientific">Luteibacter yeojuensis</name>
    <dbReference type="NCBI Taxonomy" id="345309"/>
    <lineage>
        <taxon>Bacteria</taxon>
        <taxon>Pseudomonadati</taxon>
        <taxon>Pseudomonadota</taxon>
        <taxon>Gammaproteobacteria</taxon>
        <taxon>Lysobacterales</taxon>
        <taxon>Rhodanobacteraceae</taxon>
        <taxon>Luteibacter</taxon>
    </lineage>
</organism>
<sequence length="147" mass="16863">MLHGIFELKPKTALSIGGFSFQAFSGNGEFRNRRTHMCVPNKGPIPAGMYYIVDRPQRQFNVFDNAVKGDWFALYAKDRVIDDERWCDGVLRGNFRLHPKGPRGISEGCITLERTSDFYMLHRLLRTTTTEEIPGTKIMSYGTVQVW</sequence>
<feature type="domain" description="Tlde1" evidence="1">
    <location>
        <begin position="21"/>
        <end position="135"/>
    </location>
</feature>
<dbReference type="AlphaFoldDB" id="A0A7X5TQZ1"/>
<gene>
    <name evidence="2" type="ORF">HBF32_16385</name>
</gene>
<name>A0A7X5TQZ1_9GAMM</name>
<dbReference type="Pfam" id="PF10908">
    <property type="entry name" value="Tlde1_dom"/>
    <property type="match status" value="1"/>
</dbReference>
<dbReference type="InterPro" id="IPR021225">
    <property type="entry name" value="Tlde1_dom"/>
</dbReference>
<dbReference type="EMBL" id="JAAQTL010000002">
    <property type="protein sequence ID" value="NID17056.1"/>
    <property type="molecule type" value="Genomic_DNA"/>
</dbReference>
<evidence type="ECO:0000313" key="2">
    <source>
        <dbReference type="EMBL" id="NID17056.1"/>
    </source>
</evidence>
<protein>
    <submittedName>
        <fullName evidence="2">DUF2778 domain-containing protein</fullName>
    </submittedName>
</protein>
<dbReference type="RefSeq" id="WP_166700855.1">
    <property type="nucleotide sequence ID" value="NZ_JAAQTL010000002.1"/>
</dbReference>